<reference evidence="1" key="1">
    <citation type="journal article" name="BMC Genomics">
        <title>Long-read sequencing and de novo genome assembly of marine medaka (Oryzias melastigma).</title>
        <authorList>
            <person name="Liang P."/>
            <person name="Saqib H.S.A."/>
            <person name="Ni X."/>
            <person name="Shen Y."/>
        </authorList>
    </citation>
    <scope>NUCLEOTIDE SEQUENCE</scope>
    <source>
        <strain evidence="1">Bigg-433</strain>
    </source>
</reference>
<gene>
    <name evidence="1" type="ORF">FQA47_012269</name>
</gene>
<protein>
    <submittedName>
        <fullName evidence="1">Uncharacterized protein</fullName>
    </submittedName>
</protein>
<feature type="non-terminal residue" evidence="1">
    <location>
        <position position="1"/>
    </location>
</feature>
<evidence type="ECO:0000313" key="2">
    <source>
        <dbReference type="Proteomes" id="UP000646548"/>
    </source>
</evidence>
<organism evidence="1 2">
    <name type="scientific">Oryzias melastigma</name>
    <name type="common">Marine medaka</name>
    <dbReference type="NCBI Taxonomy" id="30732"/>
    <lineage>
        <taxon>Eukaryota</taxon>
        <taxon>Metazoa</taxon>
        <taxon>Chordata</taxon>
        <taxon>Craniata</taxon>
        <taxon>Vertebrata</taxon>
        <taxon>Euteleostomi</taxon>
        <taxon>Actinopterygii</taxon>
        <taxon>Neopterygii</taxon>
        <taxon>Teleostei</taxon>
        <taxon>Neoteleostei</taxon>
        <taxon>Acanthomorphata</taxon>
        <taxon>Ovalentaria</taxon>
        <taxon>Atherinomorphae</taxon>
        <taxon>Beloniformes</taxon>
        <taxon>Adrianichthyidae</taxon>
        <taxon>Oryziinae</taxon>
        <taxon>Oryzias</taxon>
    </lineage>
</organism>
<accession>A0A834FAK9</accession>
<evidence type="ECO:0000313" key="1">
    <source>
        <dbReference type="EMBL" id="KAF6727461.1"/>
    </source>
</evidence>
<dbReference type="AlphaFoldDB" id="A0A834FAK9"/>
<sequence length="211" mass="23934">MLPERRRKAIRLPPLQEASDPGLCGVHKDPKQNRPFLDRLSKALKTILFLQLFWRRMKLTWGVKGVKGVKGVRLDPYRTHTRSDPLPSQEDHCWGGLRRPLIVDSCTECSSGLKLERHLLAWTFSATKDEALKSIQAGRRRDDAPAFDRSLTDQQLQVLNILIPEKRRSLSVKLHGCMSTGRPKLLSARSAAGDGLQRSDRKVLLGGERRE</sequence>
<comment type="caution">
    <text evidence="1">The sequence shown here is derived from an EMBL/GenBank/DDBJ whole genome shotgun (WGS) entry which is preliminary data.</text>
</comment>
<dbReference type="EMBL" id="WKFB01000303">
    <property type="protein sequence ID" value="KAF6727461.1"/>
    <property type="molecule type" value="Genomic_DNA"/>
</dbReference>
<dbReference type="Proteomes" id="UP000646548">
    <property type="component" value="Unassembled WGS sequence"/>
</dbReference>
<proteinExistence type="predicted"/>
<name>A0A834FAK9_ORYME</name>